<sequence length="213" mass="23458">MAHNRKLGRSGTPSNLLILLNTPHLLVRLRLLQGIAPLASTFTHLQSFQRIIPSQTSFRLNMCNGESGRLSQGGTIAILRPPHNEYGRRTCDDSAIYCHLLFWNSMLAEPRTLAEIRGVDERHMDVVGKCWVMIHHDGDITGHTVPSEDYRPLYSFPINAKCLGESGDGAVMELQRPLELGVGESGVVGRRVSIVTGPGADARRIAEGIIGWN</sequence>
<accession>A0A8E2ETA9</accession>
<keyword evidence="2" id="KW-1185">Reference proteome</keyword>
<proteinExistence type="predicted"/>
<dbReference type="AlphaFoldDB" id="A0A8E2ETA9"/>
<name>A0A8E2ETA9_9PEZI</name>
<protein>
    <submittedName>
        <fullName evidence="1">Uncharacterized protein</fullName>
    </submittedName>
</protein>
<dbReference type="OrthoDB" id="4158189at2759"/>
<dbReference type="EMBL" id="KV750652">
    <property type="protein sequence ID" value="OCL03958.1"/>
    <property type="molecule type" value="Genomic_DNA"/>
</dbReference>
<gene>
    <name evidence="1" type="ORF">AOQ84DRAFT_391873</name>
</gene>
<evidence type="ECO:0000313" key="2">
    <source>
        <dbReference type="Proteomes" id="UP000250140"/>
    </source>
</evidence>
<organism evidence="1 2">
    <name type="scientific">Glonium stellatum</name>
    <dbReference type="NCBI Taxonomy" id="574774"/>
    <lineage>
        <taxon>Eukaryota</taxon>
        <taxon>Fungi</taxon>
        <taxon>Dikarya</taxon>
        <taxon>Ascomycota</taxon>
        <taxon>Pezizomycotina</taxon>
        <taxon>Dothideomycetes</taxon>
        <taxon>Pleosporomycetidae</taxon>
        <taxon>Gloniales</taxon>
        <taxon>Gloniaceae</taxon>
        <taxon>Glonium</taxon>
    </lineage>
</organism>
<evidence type="ECO:0000313" key="1">
    <source>
        <dbReference type="EMBL" id="OCL03958.1"/>
    </source>
</evidence>
<reference evidence="1 2" key="1">
    <citation type="journal article" date="2016" name="Nat. Commun.">
        <title>Ectomycorrhizal ecology is imprinted in the genome of the dominant symbiotic fungus Cenococcum geophilum.</title>
        <authorList>
            <consortium name="DOE Joint Genome Institute"/>
            <person name="Peter M."/>
            <person name="Kohler A."/>
            <person name="Ohm R.A."/>
            <person name="Kuo A."/>
            <person name="Krutzmann J."/>
            <person name="Morin E."/>
            <person name="Arend M."/>
            <person name="Barry K.W."/>
            <person name="Binder M."/>
            <person name="Choi C."/>
            <person name="Clum A."/>
            <person name="Copeland A."/>
            <person name="Grisel N."/>
            <person name="Haridas S."/>
            <person name="Kipfer T."/>
            <person name="LaButti K."/>
            <person name="Lindquist E."/>
            <person name="Lipzen A."/>
            <person name="Maire R."/>
            <person name="Meier B."/>
            <person name="Mihaltcheva S."/>
            <person name="Molinier V."/>
            <person name="Murat C."/>
            <person name="Poggeler S."/>
            <person name="Quandt C.A."/>
            <person name="Sperisen C."/>
            <person name="Tritt A."/>
            <person name="Tisserant E."/>
            <person name="Crous P.W."/>
            <person name="Henrissat B."/>
            <person name="Nehls U."/>
            <person name="Egli S."/>
            <person name="Spatafora J.W."/>
            <person name="Grigoriev I.V."/>
            <person name="Martin F.M."/>
        </authorList>
    </citation>
    <scope>NUCLEOTIDE SEQUENCE [LARGE SCALE GENOMIC DNA]</scope>
    <source>
        <strain evidence="1 2">CBS 207.34</strain>
    </source>
</reference>
<dbReference type="Proteomes" id="UP000250140">
    <property type="component" value="Unassembled WGS sequence"/>
</dbReference>